<dbReference type="Gene3D" id="3.40.50.720">
    <property type="entry name" value="NAD(P)-binding Rossmann-like Domain"/>
    <property type="match status" value="1"/>
</dbReference>
<dbReference type="Gene3D" id="3.90.180.10">
    <property type="entry name" value="Medium-chain alcohol dehydrogenases, catalytic domain"/>
    <property type="match status" value="1"/>
</dbReference>
<dbReference type="OrthoDB" id="3233595at2759"/>
<feature type="non-terminal residue" evidence="2">
    <location>
        <position position="185"/>
    </location>
</feature>
<evidence type="ECO:0000259" key="1">
    <source>
        <dbReference type="Pfam" id="PF08240"/>
    </source>
</evidence>
<proteinExistence type="predicted"/>
<feature type="domain" description="Alcohol dehydrogenase-like N-terminal" evidence="1">
    <location>
        <begin position="30"/>
        <end position="114"/>
    </location>
</feature>
<dbReference type="InterPro" id="IPR013154">
    <property type="entry name" value="ADH-like_N"/>
</dbReference>
<dbReference type="AlphaFoldDB" id="A0A4V4HIK6"/>
<protein>
    <submittedName>
        <fullName evidence="2">GroES-like protein</fullName>
    </submittedName>
</protein>
<organism evidence="2 3">
    <name type="scientific">Dendrothele bispora (strain CBS 962.96)</name>
    <dbReference type="NCBI Taxonomy" id="1314807"/>
    <lineage>
        <taxon>Eukaryota</taxon>
        <taxon>Fungi</taxon>
        <taxon>Dikarya</taxon>
        <taxon>Basidiomycota</taxon>
        <taxon>Agaricomycotina</taxon>
        <taxon>Agaricomycetes</taxon>
        <taxon>Agaricomycetidae</taxon>
        <taxon>Agaricales</taxon>
        <taxon>Agaricales incertae sedis</taxon>
        <taxon>Dendrothele</taxon>
    </lineage>
</organism>
<dbReference type="Proteomes" id="UP000297245">
    <property type="component" value="Unassembled WGS sequence"/>
</dbReference>
<dbReference type="SUPFAM" id="SSF50129">
    <property type="entry name" value="GroES-like"/>
    <property type="match status" value="1"/>
</dbReference>
<dbReference type="PANTHER" id="PTHR45348">
    <property type="entry name" value="HYPOTHETICAL OXIDOREDUCTASE (EUROFUNG)"/>
    <property type="match status" value="1"/>
</dbReference>
<keyword evidence="3" id="KW-1185">Reference proteome</keyword>
<name>A0A4V4HIK6_DENBC</name>
<reference evidence="2 3" key="1">
    <citation type="journal article" date="2019" name="Nat. Ecol. Evol.">
        <title>Megaphylogeny resolves global patterns of mushroom evolution.</title>
        <authorList>
            <person name="Varga T."/>
            <person name="Krizsan K."/>
            <person name="Foldi C."/>
            <person name="Dima B."/>
            <person name="Sanchez-Garcia M."/>
            <person name="Sanchez-Ramirez S."/>
            <person name="Szollosi G.J."/>
            <person name="Szarkandi J.G."/>
            <person name="Papp V."/>
            <person name="Albert L."/>
            <person name="Andreopoulos W."/>
            <person name="Angelini C."/>
            <person name="Antonin V."/>
            <person name="Barry K.W."/>
            <person name="Bougher N.L."/>
            <person name="Buchanan P."/>
            <person name="Buyck B."/>
            <person name="Bense V."/>
            <person name="Catcheside P."/>
            <person name="Chovatia M."/>
            <person name="Cooper J."/>
            <person name="Damon W."/>
            <person name="Desjardin D."/>
            <person name="Finy P."/>
            <person name="Geml J."/>
            <person name="Haridas S."/>
            <person name="Hughes K."/>
            <person name="Justo A."/>
            <person name="Karasinski D."/>
            <person name="Kautmanova I."/>
            <person name="Kiss B."/>
            <person name="Kocsube S."/>
            <person name="Kotiranta H."/>
            <person name="LaButti K.M."/>
            <person name="Lechner B.E."/>
            <person name="Liimatainen K."/>
            <person name="Lipzen A."/>
            <person name="Lukacs Z."/>
            <person name="Mihaltcheva S."/>
            <person name="Morgado L.N."/>
            <person name="Niskanen T."/>
            <person name="Noordeloos M.E."/>
            <person name="Ohm R.A."/>
            <person name="Ortiz-Santana B."/>
            <person name="Ovrebo C."/>
            <person name="Racz N."/>
            <person name="Riley R."/>
            <person name="Savchenko A."/>
            <person name="Shiryaev A."/>
            <person name="Soop K."/>
            <person name="Spirin V."/>
            <person name="Szebenyi C."/>
            <person name="Tomsovsky M."/>
            <person name="Tulloss R.E."/>
            <person name="Uehling J."/>
            <person name="Grigoriev I.V."/>
            <person name="Vagvolgyi C."/>
            <person name="Papp T."/>
            <person name="Martin F.M."/>
            <person name="Miettinen O."/>
            <person name="Hibbett D.S."/>
            <person name="Nagy L.G."/>
        </authorList>
    </citation>
    <scope>NUCLEOTIDE SEQUENCE [LARGE SCALE GENOMIC DNA]</scope>
    <source>
        <strain evidence="2 3">CBS 962.96</strain>
    </source>
</reference>
<dbReference type="GO" id="GO:0016651">
    <property type="term" value="F:oxidoreductase activity, acting on NAD(P)H"/>
    <property type="evidence" value="ECO:0007669"/>
    <property type="project" value="InterPro"/>
</dbReference>
<sequence>MMSEQKALVLDSPKGSFVVSTRPIPKPATGELLVKVQAVGLNPVDWKIQEYDVYVKDYPAVLGTDIAGDVEEIGEGVQGWKKGDKIYFQGWYANDYAAFQQYTLISADLAGKIPERYSYSQVASVSVSFNCAAFGLFGPKPIGIALNPTFDPTVKFAGQPALVIGGSTSVGQYVIQLLRKLSFSP</sequence>
<dbReference type="InterPro" id="IPR011032">
    <property type="entry name" value="GroES-like_sf"/>
</dbReference>
<dbReference type="Pfam" id="PF08240">
    <property type="entry name" value="ADH_N"/>
    <property type="match status" value="1"/>
</dbReference>
<dbReference type="PANTHER" id="PTHR45348:SF2">
    <property type="entry name" value="ZINC-TYPE ALCOHOL DEHYDROGENASE-LIKE PROTEIN C2E1P3.01"/>
    <property type="match status" value="1"/>
</dbReference>
<accession>A0A4V4HIK6</accession>
<dbReference type="EMBL" id="ML179040">
    <property type="protein sequence ID" value="THV06946.1"/>
    <property type="molecule type" value="Genomic_DNA"/>
</dbReference>
<evidence type="ECO:0000313" key="3">
    <source>
        <dbReference type="Proteomes" id="UP000297245"/>
    </source>
</evidence>
<gene>
    <name evidence="2" type="ORF">K435DRAFT_417452</name>
</gene>
<dbReference type="InterPro" id="IPR047122">
    <property type="entry name" value="Trans-enoyl_RdTase-like"/>
</dbReference>
<evidence type="ECO:0000313" key="2">
    <source>
        <dbReference type="EMBL" id="THV06946.1"/>
    </source>
</evidence>